<dbReference type="SUPFAM" id="SSF48403">
    <property type="entry name" value="Ankyrin repeat"/>
    <property type="match status" value="1"/>
</dbReference>
<dbReference type="PANTHER" id="PTHR24177:SF314">
    <property type="entry name" value="PROTEIN ACCELERATED CELL DEATH 6-LIKE ISOFORM X1"/>
    <property type="match status" value="1"/>
</dbReference>
<feature type="domain" description="PGG" evidence="2">
    <location>
        <begin position="438"/>
        <end position="471"/>
    </location>
</feature>
<dbReference type="EMBL" id="CM017321">
    <property type="protein sequence ID" value="KAE7996169.1"/>
    <property type="molecule type" value="Genomic_DNA"/>
</dbReference>
<dbReference type="GO" id="GO:0016020">
    <property type="term" value="C:membrane"/>
    <property type="evidence" value="ECO:0007669"/>
    <property type="project" value="TreeGrafter"/>
</dbReference>
<keyword evidence="4" id="KW-1185">Reference proteome</keyword>
<reference evidence="3 4" key="1">
    <citation type="submission" date="2019-06" db="EMBL/GenBank/DDBJ databases">
        <title>A chromosomal-level reference genome of Carpinus fangiana (Coryloideae, Betulaceae).</title>
        <authorList>
            <person name="Yang X."/>
            <person name="Wang Z."/>
            <person name="Zhang L."/>
            <person name="Hao G."/>
            <person name="Liu J."/>
            <person name="Yang Y."/>
        </authorList>
    </citation>
    <scope>NUCLEOTIDE SEQUENCE [LARGE SCALE GENOMIC DNA]</scope>
    <source>
        <strain evidence="3">Cfa_2016G</strain>
        <tissue evidence="3">Leaf</tissue>
    </source>
</reference>
<feature type="region of interest" description="Disordered" evidence="1">
    <location>
        <begin position="268"/>
        <end position="293"/>
    </location>
</feature>
<sequence length="602" mass="67581">MCPKGEKDIRKHSLNSELYEALLKEDAEKVKELCENDEEQGLHILTIHDDTVLQAATYSNQSDLVLSLLDALPARHLDKMTRQNLQGNTLLHDAATFNSSQSLAVAKKVLEKAPGLLCMRNHLGETALFRAVRHGKMDVIAFLEKQIGGYDKENQQPFLQRSDKTTILHMAILVQHFDLALHIAKRFGHLVEERDVDGMTGLQLLSCNPGACRREPKKEFLEHIVSYAKRVAAEKQEERYKSAVKLAKFLIETDTSWEATYPGIDQNKPRLHKYGGNTPKPETPMSSLGQGEGETGTPLFLATKSGCVEIVEEILKKYPQAVEHIDEKGRNILHLAIKYRQLKIFELLAKEGVPMKRLVRKIDREGNSILHAVGLKIRDYVPEKMQGPALELQEELIWFERVKEVLPPHLIDHHNNMKQTAEGFFAATNKELRKASVEWLKRTSEGCSIVAVLIATVAFAAAYTVPGGPNDTTVVIFLSILTSPFRLANFKHSLPNKLIDVRLYIFVPLCVHDDGSICSNSPPHVTQRGRLETNSPICPLFLASRHLRIVIFPSLSITIRNLQVLAQEGKQGISLEPLYFPQPSSASTCQVHHARSGFPRDL</sequence>
<dbReference type="Proteomes" id="UP000327013">
    <property type="component" value="Chromosome 1"/>
</dbReference>
<evidence type="ECO:0000259" key="2">
    <source>
        <dbReference type="Pfam" id="PF13962"/>
    </source>
</evidence>
<dbReference type="AlphaFoldDB" id="A0A5N6QBZ0"/>
<dbReference type="InterPro" id="IPR002110">
    <property type="entry name" value="Ankyrin_rpt"/>
</dbReference>
<evidence type="ECO:0000313" key="4">
    <source>
        <dbReference type="Proteomes" id="UP000327013"/>
    </source>
</evidence>
<dbReference type="OrthoDB" id="1923662at2759"/>
<gene>
    <name evidence="3" type="ORF">FH972_000912</name>
</gene>
<evidence type="ECO:0000313" key="3">
    <source>
        <dbReference type="EMBL" id="KAE7996169.1"/>
    </source>
</evidence>
<organism evidence="3 4">
    <name type="scientific">Carpinus fangiana</name>
    <dbReference type="NCBI Taxonomy" id="176857"/>
    <lineage>
        <taxon>Eukaryota</taxon>
        <taxon>Viridiplantae</taxon>
        <taxon>Streptophyta</taxon>
        <taxon>Embryophyta</taxon>
        <taxon>Tracheophyta</taxon>
        <taxon>Spermatophyta</taxon>
        <taxon>Magnoliopsida</taxon>
        <taxon>eudicotyledons</taxon>
        <taxon>Gunneridae</taxon>
        <taxon>Pentapetalae</taxon>
        <taxon>rosids</taxon>
        <taxon>fabids</taxon>
        <taxon>Fagales</taxon>
        <taxon>Betulaceae</taxon>
        <taxon>Carpinus</taxon>
    </lineage>
</organism>
<dbReference type="InterPro" id="IPR026961">
    <property type="entry name" value="PGG_dom"/>
</dbReference>
<proteinExistence type="predicted"/>
<dbReference type="Pfam" id="PF12796">
    <property type="entry name" value="Ank_2"/>
    <property type="match status" value="1"/>
</dbReference>
<accession>A0A5N6QBZ0</accession>
<dbReference type="PANTHER" id="PTHR24177">
    <property type="entry name" value="CASKIN"/>
    <property type="match status" value="1"/>
</dbReference>
<dbReference type="Pfam" id="PF13962">
    <property type="entry name" value="PGG"/>
    <property type="match status" value="1"/>
</dbReference>
<protein>
    <recommendedName>
        <fullName evidence="2">PGG domain-containing protein</fullName>
    </recommendedName>
</protein>
<dbReference type="SMART" id="SM00248">
    <property type="entry name" value="ANK"/>
    <property type="match status" value="6"/>
</dbReference>
<name>A0A5N6QBZ0_9ROSI</name>
<dbReference type="Gene3D" id="1.25.40.20">
    <property type="entry name" value="Ankyrin repeat-containing domain"/>
    <property type="match status" value="2"/>
</dbReference>
<dbReference type="InterPro" id="IPR036770">
    <property type="entry name" value="Ankyrin_rpt-contain_sf"/>
</dbReference>
<evidence type="ECO:0000256" key="1">
    <source>
        <dbReference type="SAM" id="MobiDB-lite"/>
    </source>
</evidence>